<keyword evidence="1" id="KW-0732">Signal</keyword>
<dbReference type="RefSeq" id="WP_193813032.1">
    <property type="nucleotide sequence ID" value="NZ_CP040442.1"/>
</dbReference>
<proteinExistence type="predicted"/>
<evidence type="ECO:0000313" key="3">
    <source>
        <dbReference type="Proteomes" id="UP000594195"/>
    </source>
</evidence>
<feature type="chain" id="PRO_5032956260" evidence="1">
    <location>
        <begin position="24"/>
        <end position="79"/>
    </location>
</feature>
<accession>A0A7M2Y6V6</accession>
<evidence type="ECO:0000256" key="1">
    <source>
        <dbReference type="SAM" id="SignalP"/>
    </source>
</evidence>
<feature type="signal peptide" evidence="1">
    <location>
        <begin position="1"/>
        <end position="23"/>
    </location>
</feature>
<dbReference type="EMBL" id="CP040442">
    <property type="protein sequence ID" value="QOW09816.1"/>
    <property type="molecule type" value="Genomic_DNA"/>
</dbReference>
<protein>
    <submittedName>
        <fullName evidence="2">Uncharacterized protein</fullName>
    </submittedName>
</protein>
<organism evidence="2 3">
    <name type="scientific">Kaistella flava</name>
    <name type="common">ex Peng et al. 2021</name>
    <dbReference type="NCBI Taxonomy" id="2038776"/>
    <lineage>
        <taxon>Bacteria</taxon>
        <taxon>Pseudomonadati</taxon>
        <taxon>Bacteroidota</taxon>
        <taxon>Flavobacteriia</taxon>
        <taxon>Flavobacteriales</taxon>
        <taxon>Weeksellaceae</taxon>
        <taxon>Chryseobacterium group</taxon>
        <taxon>Kaistella</taxon>
    </lineage>
</organism>
<gene>
    <name evidence="2" type="ORF">Q73A0000_05265</name>
</gene>
<name>A0A7M2Y6V6_9FLAO</name>
<keyword evidence="3" id="KW-1185">Reference proteome</keyword>
<dbReference type="Proteomes" id="UP000594195">
    <property type="component" value="Chromosome"/>
</dbReference>
<dbReference type="KEGG" id="kfa:Q73A0000_05265"/>
<dbReference type="AlphaFoldDB" id="A0A7M2Y6V6"/>
<sequence>MKRIIFSTVAIAATFVVFSFAPAEKNNTINKTEVSTLKIPEGGACDAKFQTNQTFSKCDTRWTETSTAGKSQDTALKAL</sequence>
<reference evidence="2 3" key="1">
    <citation type="submission" date="2019-05" db="EMBL/GenBank/DDBJ databases">
        <title>Chryseobacterium sp. isolated from King George Island, maritime Antarctica.</title>
        <authorList>
            <person name="Peng X."/>
        </authorList>
    </citation>
    <scope>NUCLEOTIDE SEQUENCE [LARGE SCALE GENOMIC DNA]</scope>
    <source>
        <strain evidence="2 3">7-3A</strain>
    </source>
</reference>
<evidence type="ECO:0000313" key="2">
    <source>
        <dbReference type="EMBL" id="QOW09816.1"/>
    </source>
</evidence>